<dbReference type="Gene3D" id="1.10.10.10">
    <property type="entry name" value="Winged helix-like DNA-binding domain superfamily/Winged helix DNA-binding domain"/>
    <property type="match status" value="1"/>
</dbReference>
<evidence type="ECO:0000313" key="6">
    <source>
        <dbReference type="Proteomes" id="UP001596977"/>
    </source>
</evidence>
<dbReference type="RefSeq" id="WP_264945715.1">
    <property type="nucleotide sequence ID" value="NZ_JAPDRA010000009.1"/>
</dbReference>
<protein>
    <submittedName>
        <fullName evidence="5">MarR family winged helix-turn-helix transcriptional regulator</fullName>
    </submittedName>
</protein>
<evidence type="ECO:0000256" key="2">
    <source>
        <dbReference type="ARBA" id="ARBA00023125"/>
    </source>
</evidence>
<keyword evidence="6" id="KW-1185">Reference proteome</keyword>
<evidence type="ECO:0000313" key="5">
    <source>
        <dbReference type="EMBL" id="MFD0947942.1"/>
    </source>
</evidence>
<keyword evidence="3" id="KW-0804">Transcription</keyword>
<dbReference type="SMART" id="SM00347">
    <property type="entry name" value="HTH_MARR"/>
    <property type="match status" value="1"/>
</dbReference>
<dbReference type="Pfam" id="PF12802">
    <property type="entry name" value="MarR_2"/>
    <property type="match status" value="1"/>
</dbReference>
<dbReference type="InterPro" id="IPR036390">
    <property type="entry name" value="WH_DNA-bd_sf"/>
</dbReference>
<feature type="domain" description="HTH marR-type" evidence="4">
    <location>
        <begin position="12"/>
        <end position="145"/>
    </location>
</feature>
<dbReference type="EMBL" id="JBHTJG010000009">
    <property type="protein sequence ID" value="MFD0947942.1"/>
    <property type="molecule type" value="Genomic_DNA"/>
</dbReference>
<dbReference type="PANTHER" id="PTHR35790">
    <property type="entry name" value="HTH-TYPE TRANSCRIPTIONAL REGULATOR PCHR"/>
    <property type="match status" value="1"/>
</dbReference>
<evidence type="ECO:0000256" key="1">
    <source>
        <dbReference type="ARBA" id="ARBA00023015"/>
    </source>
</evidence>
<organism evidence="5 6">
    <name type="scientific">Sphingomonas canadensis</name>
    <dbReference type="NCBI Taxonomy" id="1219257"/>
    <lineage>
        <taxon>Bacteria</taxon>
        <taxon>Pseudomonadati</taxon>
        <taxon>Pseudomonadota</taxon>
        <taxon>Alphaproteobacteria</taxon>
        <taxon>Sphingomonadales</taxon>
        <taxon>Sphingomonadaceae</taxon>
        <taxon>Sphingomonas</taxon>
    </lineage>
</organism>
<evidence type="ECO:0000256" key="3">
    <source>
        <dbReference type="ARBA" id="ARBA00023163"/>
    </source>
</evidence>
<name>A0ABW3HAW8_9SPHN</name>
<dbReference type="Proteomes" id="UP001596977">
    <property type="component" value="Unassembled WGS sequence"/>
</dbReference>
<accession>A0ABW3HAW8</accession>
<dbReference type="PROSITE" id="PS50995">
    <property type="entry name" value="HTH_MARR_2"/>
    <property type="match status" value="1"/>
</dbReference>
<keyword evidence="2" id="KW-0238">DNA-binding</keyword>
<reference evidence="6" key="1">
    <citation type="journal article" date="2019" name="Int. J. Syst. Evol. Microbiol.">
        <title>The Global Catalogue of Microorganisms (GCM) 10K type strain sequencing project: providing services to taxonomists for standard genome sequencing and annotation.</title>
        <authorList>
            <consortium name="The Broad Institute Genomics Platform"/>
            <consortium name="The Broad Institute Genome Sequencing Center for Infectious Disease"/>
            <person name="Wu L."/>
            <person name="Ma J."/>
        </authorList>
    </citation>
    <scope>NUCLEOTIDE SEQUENCE [LARGE SCALE GENOMIC DNA]</scope>
    <source>
        <strain evidence="6">CCUG 62982</strain>
    </source>
</reference>
<sequence length="153" mass="17135">MSLPPTWDLFGEDHLPHRLQLLAKMIDRETSGQLMREFSMSLAEWRVLAFICAAGPSSAADVGAASAIDKAEVSRATAKLVADGLIERNADPAHRRRMILAPTPLGSETHQRIRDRRRAFFQHILRDVSAESREEINRALRRIALSLVAARDQ</sequence>
<dbReference type="SUPFAM" id="SSF46785">
    <property type="entry name" value="Winged helix' DNA-binding domain"/>
    <property type="match status" value="1"/>
</dbReference>
<proteinExistence type="predicted"/>
<comment type="caution">
    <text evidence="5">The sequence shown here is derived from an EMBL/GenBank/DDBJ whole genome shotgun (WGS) entry which is preliminary data.</text>
</comment>
<gene>
    <name evidence="5" type="ORF">ACFQ1E_16485</name>
</gene>
<keyword evidence="1" id="KW-0805">Transcription regulation</keyword>
<dbReference type="InterPro" id="IPR036388">
    <property type="entry name" value="WH-like_DNA-bd_sf"/>
</dbReference>
<evidence type="ECO:0000259" key="4">
    <source>
        <dbReference type="PROSITE" id="PS50995"/>
    </source>
</evidence>
<dbReference type="PANTHER" id="PTHR35790:SF4">
    <property type="entry name" value="HTH-TYPE TRANSCRIPTIONAL REGULATOR PCHR"/>
    <property type="match status" value="1"/>
</dbReference>
<dbReference type="InterPro" id="IPR000835">
    <property type="entry name" value="HTH_MarR-typ"/>
</dbReference>
<dbReference type="InterPro" id="IPR052067">
    <property type="entry name" value="Metal_resp_HTH_trans_reg"/>
</dbReference>